<dbReference type="KEGG" id="pic:PICST_51523"/>
<dbReference type="Pfam" id="PF07956">
    <property type="entry name" value="DUF1690"/>
    <property type="match status" value="1"/>
</dbReference>
<dbReference type="InterPro" id="IPR012471">
    <property type="entry name" value="DUF1690"/>
</dbReference>
<dbReference type="InParanoid" id="A3GFE1"/>
<dbReference type="AlphaFoldDB" id="A3GFE1"/>
<protein>
    <recommendedName>
        <fullName evidence="3">MICOS complex subunit MIC19</fullName>
    </recommendedName>
</protein>
<evidence type="ECO:0008006" key="3">
    <source>
        <dbReference type="Google" id="ProtNLM"/>
    </source>
</evidence>
<proteinExistence type="predicted"/>
<dbReference type="GO" id="GO:0042407">
    <property type="term" value="P:cristae formation"/>
    <property type="evidence" value="ECO:0007669"/>
    <property type="project" value="EnsemblFungi"/>
</dbReference>
<dbReference type="OMA" id="GKSLNCW"/>
<dbReference type="Proteomes" id="UP000002258">
    <property type="component" value="Chromosome 1"/>
</dbReference>
<reference evidence="1 2" key="1">
    <citation type="journal article" date="2007" name="Nat. Biotechnol.">
        <title>Genome sequence of the lignocellulose-bioconverting and xylose-fermenting yeast Pichia stipitis.</title>
        <authorList>
            <person name="Jeffries T.W."/>
            <person name="Grigoriev I.V."/>
            <person name="Grimwood J."/>
            <person name="Laplaza J.M."/>
            <person name="Aerts A."/>
            <person name="Salamov A."/>
            <person name="Schmutz J."/>
            <person name="Lindquist E."/>
            <person name="Dehal P."/>
            <person name="Shapiro H."/>
            <person name="Jin Y.S."/>
            <person name="Passoth V."/>
            <person name="Richardson P.M."/>
        </authorList>
    </citation>
    <scope>NUCLEOTIDE SEQUENCE [LARGE SCALE GENOMIC DNA]</scope>
    <source>
        <strain evidence="2">ATCC 58785 / CBS 6054 / NBRC 10063 / NRRL Y-11545</strain>
    </source>
</reference>
<dbReference type="HOGENOM" id="CLU_093897_2_0_1"/>
<name>A3GFE1_PICST</name>
<keyword evidence="2" id="KW-1185">Reference proteome</keyword>
<dbReference type="OrthoDB" id="5544375at2759"/>
<dbReference type="FunCoup" id="A3GFE1">
    <property type="interactions" value="61"/>
</dbReference>
<organism evidence="1 2">
    <name type="scientific">Scheffersomyces stipitis (strain ATCC 58785 / CBS 6054 / NBRC 10063 / NRRL Y-11545)</name>
    <name type="common">Yeast</name>
    <name type="synonym">Pichia stipitis</name>
    <dbReference type="NCBI Taxonomy" id="322104"/>
    <lineage>
        <taxon>Eukaryota</taxon>
        <taxon>Fungi</taxon>
        <taxon>Dikarya</taxon>
        <taxon>Ascomycota</taxon>
        <taxon>Saccharomycotina</taxon>
        <taxon>Pichiomycetes</taxon>
        <taxon>Debaryomycetaceae</taxon>
        <taxon>Scheffersomyces</taxon>
    </lineage>
</organism>
<sequence length="149" mass="16610">MGSSASKPETKVFTPATPVDFSASFLAQLENSPESDYSRAQYTEKYIQEKVAAELTKLEKEAITNFQNTTNGALLKSDAKPQLSVDSLNTKIDALTRRLQDNAKLGKIELGEDLKAAREEVIKCLKDNHGKSLNCWDEVESFKKLVRQL</sequence>
<gene>
    <name evidence="1" type="ORF">PICST_51523</name>
</gene>
<dbReference type="RefSeq" id="XP_001387356.1">
    <property type="nucleotide sequence ID" value="XM_001387319.1"/>
</dbReference>
<accession>A3GFE1</accession>
<dbReference type="GO" id="GO:0061617">
    <property type="term" value="C:MICOS complex"/>
    <property type="evidence" value="ECO:0007669"/>
    <property type="project" value="EnsemblFungi"/>
</dbReference>
<comment type="caution">
    <text evidence="1">The sequence shown here is derived from an EMBL/GenBank/DDBJ whole genome shotgun (WGS) entry which is preliminary data.</text>
</comment>
<dbReference type="EMBL" id="AAVQ01000001">
    <property type="protein sequence ID" value="EAZ63333.1"/>
    <property type="molecule type" value="Genomic_DNA"/>
</dbReference>
<dbReference type="eggNOG" id="ENOG502SDJV">
    <property type="taxonomic scope" value="Eukaryota"/>
</dbReference>
<dbReference type="GO" id="GO:0044284">
    <property type="term" value="C:mitochondrial crista junction"/>
    <property type="evidence" value="ECO:0007669"/>
    <property type="project" value="EnsemblFungi"/>
</dbReference>
<evidence type="ECO:0000313" key="2">
    <source>
        <dbReference type="Proteomes" id="UP000002258"/>
    </source>
</evidence>
<dbReference type="STRING" id="322104.A3GFE1"/>
<dbReference type="GeneID" id="4850990"/>
<evidence type="ECO:0000313" key="1">
    <source>
        <dbReference type="EMBL" id="EAZ63333.1"/>
    </source>
</evidence>